<dbReference type="EMBL" id="UINC01015204">
    <property type="protein sequence ID" value="SVA64190.1"/>
    <property type="molecule type" value="Genomic_DNA"/>
</dbReference>
<proteinExistence type="predicted"/>
<accession>A0A381XHV0</accession>
<name>A0A381XHV0_9ZZZZ</name>
<gene>
    <name evidence="1" type="ORF">METZ01_LOCUS117044</name>
</gene>
<sequence>HPGSDLVDKILCGGREAQDNTVAIAHSPINLAAL</sequence>
<feature type="non-terminal residue" evidence="1">
    <location>
        <position position="1"/>
    </location>
</feature>
<dbReference type="AlphaFoldDB" id="A0A381XHV0"/>
<organism evidence="1">
    <name type="scientific">marine metagenome</name>
    <dbReference type="NCBI Taxonomy" id="408172"/>
    <lineage>
        <taxon>unclassified sequences</taxon>
        <taxon>metagenomes</taxon>
        <taxon>ecological metagenomes</taxon>
    </lineage>
</organism>
<protein>
    <submittedName>
        <fullName evidence="1">Uncharacterized protein</fullName>
    </submittedName>
</protein>
<reference evidence="1" key="1">
    <citation type="submission" date="2018-05" db="EMBL/GenBank/DDBJ databases">
        <authorList>
            <person name="Lanie J.A."/>
            <person name="Ng W.-L."/>
            <person name="Kazmierczak K.M."/>
            <person name="Andrzejewski T.M."/>
            <person name="Davidsen T.M."/>
            <person name="Wayne K.J."/>
            <person name="Tettelin H."/>
            <person name="Glass J.I."/>
            <person name="Rusch D."/>
            <person name="Podicherti R."/>
            <person name="Tsui H.-C.T."/>
            <person name="Winkler M.E."/>
        </authorList>
    </citation>
    <scope>NUCLEOTIDE SEQUENCE</scope>
</reference>
<evidence type="ECO:0000313" key="1">
    <source>
        <dbReference type="EMBL" id="SVA64190.1"/>
    </source>
</evidence>